<sequence>MNVTITAHAAAEDGSSEGHRFHFVAKDERTEPRSAIVSVGTASVIARELSGRMGLNAMMRAIVAAVPDQYDSLVGLKFDDE</sequence>
<dbReference type="OrthoDB" id="9028706at2"/>
<comment type="caution">
    <text evidence="2">The sequence shown here is derived from an EMBL/GenBank/DDBJ whole genome shotgun (WGS) entry which is preliminary data.</text>
</comment>
<evidence type="ECO:0000256" key="1">
    <source>
        <dbReference type="SAM" id="MobiDB-lite"/>
    </source>
</evidence>
<organism evidence="2 3">
    <name type="scientific">Caballeronia arvi</name>
    <dbReference type="NCBI Taxonomy" id="1777135"/>
    <lineage>
        <taxon>Bacteria</taxon>
        <taxon>Pseudomonadati</taxon>
        <taxon>Pseudomonadota</taxon>
        <taxon>Betaproteobacteria</taxon>
        <taxon>Burkholderiales</taxon>
        <taxon>Burkholderiaceae</taxon>
        <taxon>Caballeronia</taxon>
    </lineage>
</organism>
<name>A0A158L4B6_9BURK</name>
<dbReference type="EMBL" id="FCOM02000119">
    <property type="protein sequence ID" value="SAL88226.1"/>
    <property type="molecule type" value="Genomic_DNA"/>
</dbReference>
<protein>
    <submittedName>
        <fullName evidence="2">Uncharacterized protein</fullName>
    </submittedName>
</protein>
<proteinExistence type="predicted"/>
<accession>A0A158L4B6</accession>
<dbReference type="RefSeq" id="WP_061152515.1">
    <property type="nucleotide sequence ID" value="NZ_FCOM02000119.1"/>
</dbReference>
<evidence type="ECO:0000313" key="3">
    <source>
        <dbReference type="Proteomes" id="UP000055019"/>
    </source>
</evidence>
<dbReference type="AlphaFoldDB" id="A0A158L4B6"/>
<gene>
    <name evidence="2" type="ORF">AWB74_08460</name>
</gene>
<reference evidence="2" key="1">
    <citation type="submission" date="2016-01" db="EMBL/GenBank/DDBJ databases">
        <authorList>
            <person name="Peeters C."/>
        </authorList>
    </citation>
    <scope>NUCLEOTIDE SEQUENCE [LARGE SCALE GENOMIC DNA]</scope>
    <source>
        <strain evidence="2">LMG 29317</strain>
    </source>
</reference>
<keyword evidence="3" id="KW-1185">Reference proteome</keyword>
<feature type="region of interest" description="Disordered" evidence="1">
    <location>
        <begin position="1"/>
        <end position="20"/>
    </location>
</feature>
<evidence type="ECO:0000313" key="2">
    <source>
        <dbReference type="EMBL" id="SAL88226.1"/>
    </source>
</evidence>
<dbReference type="Proteomes" id="UP000055019">
    <property type="component" value="Unassembled WGS sequence"/>
</dbReference>